<keyword evidence="1" id="KW-0614">Plasmid</keyword>
<accession>C0R8X0</accession>
<geneLocation type="plasmid" evidence="1 2">
    <name>VS116_lp17</name>
</geneLocation>
<protein>
    <submittedName>
        <fullName evidence="1">Uncharacterized protein</fullName>
    </submittedName>
</protein>
<reference evidence="1 2" key="1">
    <citation type="journal article" date="2012" name="J. Bacteriol.">
        <title>Whole-Genome Sequences of Borrelia bissettii, Borrelia valaisiana, and Borrelia spielmanii.</title>
        <authorList>
            <person name="Schutzer S.E."/>
            <person name="Fraser-Liggett C.M."/>
            <person name="Qiu W.G."/>
            <person name="Kraiczy P."/>
            <person name="Mongodin E.F."/>
            <person name="Dunn J.J."/>
            <person name="Luft B.J."/>
            <person name="Casjens S.R."/>
        </authorList>
    </citation>
    <scope>NUCLEOTIDE SEQUENCE [LARGE SCALE GENOMIC DNA]</scope>
    <source>
        <strain evidence="1 2">VS116</strain>
        <plasmid evidence="1">VS116_lp17</plasmid>
    </source>
</reference>
<evidence type="ECO:0000313" key="1">
    <source>
        <dbReference type="EMBL" id="ACN52899.1"/>
    </source>
</evidence>
<dbReference type="Proteomes" id="UP000006163">
    <property type="component" value="Plasmid VS116_lp17"/>
</dbReference>
<organism evidence="1 2">
    <name type="scientific">Borreliella valaisiana VS116</name>
    <dbReference type="NCBI Taxonomy" id="445987"/>
    <lineage>
        <taxon>Bacteria</taxon>
        <taxon>Pseudomonadati</taxon>
        <taxon>Spirochaetota</taxon>
        <taxon>Spirochaetia</taxon>
        <taxon>Spirochaetales</taxon>
        <taxon>Borreliaceae</taxon>
        <taxon>Borreliella</taxon>
    </lineage>
</organism>
<dbReference type="HOGENOM" id="CLU_3340940_0_0_12"/>
<dbReference type="AlphaFoldDB" id="C0R8X0"/>
<sequence length="37" mass="4479">MIKQNFQNKNPFRHSFLQIVNKNNLQMKLKTKNTFNA</sequence>
<proteinExistence type="predicted"/>
<keyword evidence="2" id="KW-1185">Reference proteome</keyword>
<evidence type="ECO:0000313" key="2">
    <source>
        <dbReference type="Proteomes" id="UP000006163"/>
    </source>
</evidence>
<dbReference type="EMBL" id="CP001439">
    <property type="protein sequence ID" value="ACN52899.1"/>
    <property type="molecule type" value="Genomic_DNA"/>
</dbReference>
<gene>
    <name evidence="1" type="ORF">BVAVS116_D0015</name>
</gene>
<name>C0R8X0_BORVA</name>